<accession>A0A7J6LFA2</accession>
<reference evidence="3 4" key="1">
    <citation type="submission" date="2020-04" db="EMBL/GenBank/DDBJ databases">
        <title>Perkinsus olseni comparative genomics.</title>
        <authorList>
            <person name="Bogema D.R."/>
        </authorList>
    </citation>
    <scope>NUCLEOTIDE SEQUENCE [LARGE SCALE GENOMIC DNA]</scope>
    <source>
        <strain evidence="3">ATCC PRA-179</strain>
    </source>
</reference>
<dbReference type="InterPro" id="IPR038765">
    <property type="entry name" value="Papain-like_cys_pep_sf"/>
</dbReference>
<feature type="domain" description="OTU" evidence="2">
    <location>
        <begin position="55"/>
        <end position="239"/>
    </location>
</feature>
<evidence type="ECO:0000256" key="1">
    <source>
        <dbReference type="SAM" id="MobiDB-lite"/>
    </source>
</evidence>
<dbReference type="EMBL" id="JABAHT010000331">
    <property type="protein sequence ID" value="KAF4657922.1"/>
    <property type="molecule type" value="Genomic_DNA"/>
</dbReference>
<feature type="region of interest" description="Disordered" evidence="1">
    <location>
        <begin position="503"/>
        <end position="537"/>
    </location>
</feature>
<dbReference type="Gene3D" id="1.20.1300.20">
    <property type="entry name" value="Peptidase C65 Otubain, subdomain 2"/>
    <property type="match status" value="1"/>
</dbReference>
<dbReference type="OrthoDB" id="439608at2759"/>
<dbReference type="InterPro" id="IPR042467">
    <property type="entry name" value="Peptidase_C65_otubain_sub2"/>
</dbReference>
<feature type="compositionally biased region" description="Pro residues" evidence="1">
    <location>
        <begin position="9"/>
        <end position="32"/>
    </location>
</feature>
<dbReference type="InterPro" id="IPR019400">
    <property type="entry name" value="Peptidase_C65_otubain"/>
</dbReference>
<dbReference type="Pfam" id="PF10275">
    <property type="entry name" value="Peptidase_C65"/>
    <property type="match status" value="1"/>
</dbReference>
<organism evidence="3 4">
    <name type="scientific">Perkinsus olseni</name>
    <name type="common">Perkinsus atlanticus</name>
    <dbReference type="NCBI Taxonomy" id="32597"/>
    <lineage>
        <taxon>Eukaryota</taxon>
        <taxon>Sar</taxon>
        <taxon>Alveolata</taxon>
        <taxon>Perkinsozoa</taxon>
        <taxon>Perkinsea</taxon>
        <taxon>Perkinsida</taxon>
        <taxon>Perkinsidae</taxon>
        <taxon>Perkinsus</taxon>
    </lineage>
</organism>
<evidence type="ECO:0000313" key="4">
    <source>
        <dbReference type="Proteomes" id="UP000570595"/>
    </source>
</evidence>
<dbReference type="AlphaFoldDB" id="A0A7J6LFA2"/>
<proteinExistence type="predicted"/>
<dbReference type="SUPFAM" id="SSF54001">
    <property type="entry name" value="Cysteine proteinases"/>
    <property type="match status" value="1"/>
</dbReference>
<dbReference type="InterPro" id="IPR003323">
    <property type="entry name" value="OTU_dom"/>
</dbReference>
<dbReference type="Proteomes" id="UP000570595">
    <property type="component" value="Unassembled WGS sequence"/>
</dbReference>
<sequence length="537" mass="57460">MPAHFTLQPLPPPPLPVNESPPPLRQLSPPPEDAPRYLVSALGRAPDAVQSENGMVVRRVAGDGQCFYRALLLGYYEPLLWSRNVQAHSSLSRVLGDERSFFDGDTDEEKSLEAYRCMFADLRWDKALITKCRSAIARAVLSCSNTVEAAAILAAVGSTDVQSAVRDLVLNPLADAEAWVLGYAARAFGVDIAVYAPGCAAMDMTVHKSGKDGSRVVNLLYTAPATGGGCGHYDVLYDLSETNRAASSTPHPEVVETRTTPTAFVLTPAPTPAVAQTTPTTVVAHETTTTGARTTTSVVVTSAPTRRVESSVAPSSTTREPTAAPSSDAGVQAAAKEAARATSASSDALVTFEGVKSIAYQTAYYWIDVAKYCRDTAVTMLPKDMQAKYSQAVRDGNKYYAQAKDVYFAEVAPKIDPVIEASAAGAEEVYGFVNEKQKSVTAAPFKKMHAAYPATRGIAGSELVDRLVFIILSMTLLSWAVYLFKLPFRCLGYLLCPRRSKDVRSGAASPQSEKAKAQQGKGSPAAPTKNFKGKKQN</sequence>
<gene>
    <name evidence="3" type="ORF">FOZ61_005987</name>
</gene>
<protein>
    <recommendedName>
        <fullName evidence="2">OTU domain-containing protein</fullName>
    </recommendedName>
</protein>
<feature type="region of interest" description="Disordered" evidence="1">
    <location>
        <begin position="1"/>
        <end position="32"/>
    </location>
</feature>
<comment type="caution">
    <text evidence="3">The sequence shown here is derived from an EMBL/GenBank/DDBJ whole genome shotgun (WGS) entry which is preliminary data.</text>
</comment>
<name>A0A7J6LFA2_PEROL</name>
<evidence type="ECO:0000313" key="3">
    <source>
        <dbReference type="EMBL" id="KAF4657922.1"/>
    </source>
</evidence>
<feature type="region of interest" description="Disordered" evidence="1">
    <location>
        <begin position="302"/>
        <end position="329"/>
    </location>
</feature>
<dbReference type="PROSITE" id="PS50802">
    <property type="entry name" value="OTU"/>
    <property type="match status" value="1"/>
</dbReference>
<evidence type="ECO:0000259" key="2">
    <source>
        <dbReference type="PROSITE" id="PS50802"/>
    </source>
</evidence>